<evidence type="ECO:0000313" key="1">
    <source>
        <dbReference type="EMBL" id="CAD0211224.1"/>
    </source>
</evidence>
<reference evidence="1 2" key="1">
    <citation type="submission" date="2020-06" db="EMBL/GenBank/DDBJ databases">
        <authorList>
            <person name="De Coninck B."/>
            <person name="Ibrahim H."/>
        </authorList>
    </citation>
    <scope>NUCLEOTIDE SEQUENCE [LARGE SCALE GENOMIC DNA]</scope>
    <source>
        <strain evidence="1">Ag_rhizogenes_K599</strain>
    </source>
</reference>
<gene>
    <name evidence="1" type="ORF">AGRHK599_LOCUS1250</name>
</gene>
<proteinExistence type="predicted"/>
<dbReference type="KEGG" id="aro:B0909_05420"/>
<dbReference type="EMBL" id="CAICSX020000001">
    <property type="protein sequence ID" value="CAD0211224.1"/>
    <property type="molecule type" value="Genomic_DNA"/>
</dbReference>
<dbReference type="Proteomes" id="UP000528185">
    <property type="component" value="Unassembled WGS sequence"/>
</dbReference>
<evidence type="ECO:0000313" key="2">
    <source>
        <dbReference type="Proteomes" id="UP000528185"/>
    </source>
</evidence>
<dbReference type="RefSeq" id="WP_065115699.1">
    <property type="nucleotide sequence ID" value="NZ_CAICSX020000001.1"/>
</dbReference>
<sequence length="87" mass="9860">MTLSLKVLKDIFPKNEPAFEAPFRVETDKDGEVHIRDAQGDILATFARYTQMPISDERALAYEVAYWEIEANRIVAALNASYPTPTK</sequence>
<dbReference type="AlphaFoldDB" id="A0AAN2A1L9"/>
<comment type="caution">
    <text evidence="1">The sequence shown here is derived from an EMBL/GenBank/DDBJ whole genome shotgun (WGS) entry which is preliminary data.</text>
</comment>
<protein>
    <submittedName>
        <fullName evidence="1">Uncharacterized protein</fullName>
    </submittedName>
</protein>
<name>A0AAN2A1L9_RHIRH</name>
<organism evidence="1 2">
    <name type="scientific">Rhizobium rhizogenes</name>
    <name type="common">Agrobacterium rhizogenes</name>
    <dbReference type="NCBI Taxonomy" id="359"/>
    <lineage>
        <taxon>Bacteria</taxon>
        <taxon>Pseudomonadati</taxon>
        <taxon>Pseudomonadota</taxon>
        <taxon>Alphaproteobacteria</taxon>
        <taxon>Hyphomicrobiales</taxon>
        <taxon>Rhizobiaceae</taxon>
        <taxon>Rhizobium/Agrobacterium group</taxon>
        <taxon>Rhizobium</taxon>
    </lineage>
</organism>
<accession>A0AAN2A1L9</accession>